<organism evidence="4 5">
    <name type="scientific">Linum trigynum</name>
    <dbReference type="NCBI Taxonomy" id="586398"/>
    <lineage>
        <taxon>Eukaryota</taxon>
        <taxon>Viridiplantae</taxon>
        <taxon>Streptophyta</taxon>
        <taxon>Embryophyta</taxon>
        <taxon>Tracheophyta</taxon>
        <taxon>Spermatophyta</taxon>
        <taxon>Magnoliopsida</taxon>
        <taxon>eudicotyledons</taxon>
        <taxon>Gunneridae</taxon>
        <taxon>Pentapetalae</taxon>
        <taxon>rosids</taxon>
        <taxon>fabids</taxon>
        <taxon>Malpighiales</taxon>
        <taxon>Linaceae</taxon>
        <taxon>Linum</taxon>
    </lineage>
</organism>
<keyword evidence="5" id="KW-1185">Reference proteome</keyword>
<accession>A0AAV2GWQ4</accession>
<dbReference type="EMBL" id="OZ034822">
    <property type="protein sequence ID" value="CAL1414886.1"/>
    <property type="molecule type" value="Genomic_DNA"/>
</dbReference>
<protein>
    <recommendedName>
        <fullName evidence="3">tRNA-splicing endonuclease subunit Sen54 N-terminal domain-containing protein</fullName>
    </recommendedName>
</protein>
<reference evidence="4 5" key="1">
    <citation type="submission" date="2024-04" db="EMBL/GenBank/DDBJ databases">
        <authorList>
            <person name="Fracassetti M."/>
        </authorList>
    </citation>
    <scope>NUCLEOTIDE SEQUENCE [LARGE SCALE GENOMIC DNA]</scope>
</reference>
<dbReference type="GO" id="GO:0000214">
    <property type="term" value="C:tRNA-intron endonuclease complex"/>
    <property type="evidence" value="ECO:0007669"/>
    <property type="project" value="TreeGrafter"/>
</dbReference>
<dbReference type="PANTHER" id="PTHR21027:SF1">
    <property type="entry name" value="TRNA-SPLICING ENDONUCLEASE SUBUNIT SEN54"/>
    <property type="match status" value="1"/>
</dbReference>
<evidence type="ECO:0000256" key="2">
    <source>
        <dbReference type="ARBA" id="ARBA00022694"/>
    </source>
</evidence>
<evidence type="ECO:0000313" key="4">
    <source>
        <dbReference type="EMBL" id="CAL1414886.1"/>
    </source>
</evidence>
<sequence length="267" mass="30025">MEGLEWEDASGELSDEEIYLEDDDDNEDLLNLSGHSKKLQFRRDASKAIWNEDMGMAEVIEKKGKMWITVGIVRGGKTYCSIEETIFLAEVGALHLMDTNNVQFSLQRMYEKISEEKNGCGWELFEVYRHLKSLGYIVGRHGVPWTMKGLKGENNSSASQTNLDNNHNAVEGGSKDVCSITELLGSLQIGGMKPVFDVYLPNSKFRKYSPGQPNFLLCLIRDNMPPSRVKIEALESLCDGIPVKCCHVEHGRVSFFTMKKAELPVLP</sequence>
<dbReference type="GO" id="GO:0000379">
    <property type="term" value="P:tRNA-type intron splice site recognition and cleavage"/>
    <property type="evidence" value="ECO:0007669"/>
    <property type="project" value="TreeGrafter"/>
</dbReference>
<name>A0AAV2GWQ4_9ROSI</name>
<evidence type="ECO:0000256" key="1">
    <source>
        <dbReference type="ARBA" id="ARBA00005736"/>
    </source>
</evidence>
<dbReference type="Pfam" id="PF12928">
    <property type="entry name" value="tRNA_int_end_N2"/>
    <property type="match status" value="1"/>
</dbReference>
<dbReference type="InterPro" id="IPR024337">
    <property type="entry name" value="tRNA_splic_suSen54"/>
</dbReference>
<dbReference type="PANTHER" id="PTHR21027">
    <property type="entry name" value="TRNA-SPLICING ENDONUCLEASE SUBUNIT SEN54"/>
    <property type="match status" value="1"/>
</dbReference>
<proteinExistence type="inferred from homology"/>
<comment type="similarity">
    <text evidence="1">Belongs to the SEN54 family.</text>
</comment>
<evidence type="ECO:0000313" key="5">
    <source>
        <dbReference type="Proteomes" id="UP001497516"/>
    </source>
</evidence>
<dbReference type="AlphaFoldDB" id="A0AAV2GWQ4"/>
<keyword evidence="2" id="KW-0819">tRNA processing</keyword>
<gene>
    <name evidence="4" type="ORF">LTRI10_LOCUS54019</name>
</gene>
<dbReference type="InterPro" id="IPR024336">
    <property type="entry name" value="tRNA_splic_suSen54_N"/>
</dbReference>
<evidence type="ECO:0000259" key="3">
    <source>
        <dbReference type="Pfam" id="PF12928"/>
    </source>
</evidence>
<dbReference type="Proteomes" id="UP001497516">
    <property type="component" value="Chromosome 9"/>
</dbReference>
<feature type="domain" description="tRNA-splicing endonuclease subunit Sen54 N-terminal" evidence="3">
    <location>
        <begin position="38"/>
        <end position="97"/>
    </location>
</feature>